<dbReference type="EMBL" id="CAFBRV010000125">
    <property type="protein sequence ID" value="CAB5121074.1"/>
    <property type="molecule type" value="Genomic_DNA"/>
</dbReference>
<organism evidence="1">
    <name type="scientific">freshwater metagenome</name>
    <dbReference type="NCBI Taxonomy" id="449393"/>
    <lineage>
        <taxon>unclassified sequences</taxon>
        <taxon>metagenomes</taxon>
        <taxon>ecological metagenomes</taxon>
    </lineage>
</organism>
<evidence type="ECO:0000313" key="1">
    <source>
        <dbReference type="EMBL" id="CAB5121074.1"/>
    </source>
</evidence>
<gene>
    <name evidence="1" type="ORF">UFOPK4410_01045</name>
</gene>
<dbReference type="AlphaFoldDB" id="A0A6J7VUE4"/>
<protein>
    <submittedName>
        <fullName evidence="1">Unannotated protein</fullName>
    </submittedName>
</protein>
<sequence length="427" mass="48306">MLREFLLSADIEVLLPHPDRARATNSEPGLTLIDTFVLTPAISVCIVKDSRGEIFSLPLIQDDETFRRAVVGDGAAQALLNVGEFEPSSRFSLRLWRSQPLVDERALGVDQTEESIIIGELAIAKWFSRINPSANSSLPRIDALEKAKFSSMPSPWLALEWREPETDIPMLVAYVSDYQQNTRDGWEWAVEELENYLDGKKSLDSSTEFAAEIAGLISGMHSAFYSASHRRAEHRDVEVWLREFSGTLDLALSSTPGDIGTRFGEFESRIRNWVAGLDISNLPELTLIHGDLHVGQILRSETGSYSIIDFDGNPVEHNSSTLSLEPLAKDLAGLLQSLDHVGRVVAKRRDDKFQQEISQWINQTQEKFQNSYTFDITKGDEDPFAQRDLLLLFQFQQEFREFLYAKHHLPQWMYVPDAALPALIERI</sequence>
<accession>A0A6J7VUE4</accession>
<proteinExistence type="predicted"/>
<dbReference type="SUPFAM" id="SSF56112">
    <property type="entry name" value="Protein kinase-like (PK-like)"/>
    <property type="match status" value="1"/>
</dbReference>
<name>A0A6J7VUE4_9ZZZZ</name>
<dbReference type="InterPro" id="IPR011009">
    <property type="entry name" value="Kinase-like_dom_sf"/>
</dbReference>
<dbReference type="Gene3D" id="3.90.1200.10">
    <property type="match status" value="1"/>
</dbReference>
<reference evidence="1" key="1">
    <citation type="submission" date="2020-05" db="EMBL/GenBank/DDBJ databases">
        <authorList>
            <person name="Chiriac C."/>
            <person name="Salcher M."/>
            <person name="Ghai R."/>
            <person name="Kavagutti S V."/>
        </authorList>
    </citation>
    <scope>NUCLEOTIDE SEQUENCE</scope>
</reference>